<keyword evidence="2" id="KW-1185">Reference proteome</keyword>
<accession>A0A1C7NZT0</accession>
<dbReference type="PANTHER" id="PTHR37807">
    <property type="entry name" value="OS07G0160300 PROTEIN"/>
    <property type="match status" value="1"/>
</dbReference>
<sequence>MLIILSGLPGTGKTTIARHLAARMDATHIRVDTIEQALRSSGTLKDDVGPAGYAIAYAVSQDNLRLGRTIIADSVNPLQITRDAWRSVAQRSLSPSVEIEVICSDRDEHRRRVETRHSDIEGLKQPTWQDVVDRRYDSWDHPPIVVDTALGDADNIVTDLIARIRRAQSASA</sequence>
<dbReference type="InterPro" id="IPR027417">
    <property type="entry name" value="P-loop_NTPase"/>
</dbReference>
<dbReference type="RefSeq" id="WP_068955419.1">
    <property type="nucleotide sequence ID" value="NZ_LGLV01000010.1"/>
</dbReference>
<reference evidence="1 2" key="1">
    <citation type="journal article" date="2016" name="Syst. Appl. Microbiol.">
        <title>Pararhizobium polonicum sp. nov. isolated from tumors on stone fruit rootstocks.</title>
        <authorList>
            <person name="Pulawska J."/>
            <person name="Kuzmanovic N."/>
            <person name="Willems A."/>
            <person name="Pothier J.F."/>
        </authorList>
    </citation>
    <scope>NUCLEOTIDE SEQUENCE [LARGE SCALE GENOMIC DNA]</scope>
    <source>
        <strain evidence="1 2">F5.1</strain>
    </source>
</reference>
<dbReference type="PANTHER" id="PTHR37807:SF3">
    <property type="entry name" value="OS07G0160300 PROTEIN"/>
    <property type="match status" value="1"/>
</dbReference>
<evidence type="ECO:0000313" key="1">
    <source>
        <dbReference type="EMBL" id="OBZ94460.1"/>
    </source>
</evidence>
<dbReference type="Gene3D" id="3.40.50.300">
    <property type="entry name" value="P-loop containing nucleotide triphosphate hydrolases"/>
    <property type="match status" value="1"/>
</dbReference>
<dbReference type="AlphaFoldDB" id="A0A1C7NZT0"/>
<dbReference type="EMBL" id="LGLV01000010">
    <property type="protein sequence ID" value="OBZ94460.1"/>
    <property type="molecule type" value="Genomic_DNA"/>
</dbReference>
<dbReference type="Pfam" id="PF13671">
    <property type="entry name" value="AAA_33"/>
    <property type="match status" value="1"/>
</dbReference>
<comment type="caution">
    <text evidence="1">The sequence shown here is derived from an EMBL/GenBank/DDBJ whole genome shotgun (WGS) entry which is preliminary data.</text>
</comment>
<dbReference type="Proteomes" id="UP000093111">
    <property type="component" value="Unassembled WGS sequence"/>
</dbReference>
<name>A0A1C7NZT0_9HYPH</name>
<keyword evidence="1" id="KW-0418">Kinase</keyword>
<protein>
    <submittedName>
        <fullName evidence="1">Adenylylsulfate kinase</fullName>
    </submittedName>
</protein>
<dbReference type="SUPFAM" id="SSF52540">
    <property type="entry name" value="P-loop containing nucleoside triphosphate hydrolases"/>
    <property type="match status" value="1"/>
</dbReference>
<organism evidence="1 2">
    <name type="scientific">Pararhizobium polonicum</name>
    <dbReference type="NCBI Taxonomy" id="1612624"/>
    <lineage>
        <taxon>Bacteria</taxon>
        <taxon>Pseudomonadati</taxon>
        <taxon>Pseudomonadota</taxon>
        <taxon>Alphaproteobacteria</taxon>
        <taxon>Hyphomicrobiales</taxon>
        <taxon>Rhizobiaceae</taxon>
        <taxon>Rhizobium/Agrobacterium group</taxon>
        <taxon>Pararhizobium</taxon>
    </lineage>
</organism>
<gene>
    <name evidence="1" type="ORF">ADU59_16640</name>
</gene>
<evidence type="ECO:0000313" key="2">
    <source>
        <dbReference type="Proteomes" id="UP000093111"/>
    </source>
</evidence>
<dbReference type="STRING" id="1612624.ADU59_16640"/>
<proteinExistence type="predicted"/>
<keyword evidence="1" id="KW-0808">Transferase</keyword>
<dbReference type="OrthoDB" id="3819922at2"/>
<dbReference type="GO" id="GO:0016301">
    <property type="term" value="F:kinase activity"/>
    <property type="evidence" value="ECO:0007669"/>
    <property type="project" value="UniProtKB-KW"/>
</dbReference>